<gene>
    <name evidence="1" type="ORF">MsAm2_00840</name>
</gene>
<sequence>MRYSYINDTTKGDLCSSCGIRVKIKDMENCQPCSTSIKRVTKEWNDNLQKNDFETIWLSEIADKSNNLSLVVGRIHFDVFMKFDYLPAAEEREMVHLQSFARARRIVETCRKFWKEIGEEIKSICQAENDRILLHPINNTLKLNLYNTYELQIDNINIEVLWTENGFVIIENLEALEKRLQTIKKEFKDLKINQIIEGQVFQIFEPGQYKKNKEPKGVFSDFKIEKLSSYFQISEILSEPKTFMMLIPADKTMIIIEKIKEKYEKEMGKVSQRLPISLGVVFANKFTPLRSVLDAGKRMLDRPAPLVKADVMVDIKPDEGKWISKFKSDKFVSNEINGLLNEEIKIKEMNRILNFNFEYPVSFEDGQEDVFYPYFLTCPDWITEKA</sequence>
<evidence type="ECO:0000313" key="1">
    <source>
        <dbReference type="EMBL" id="WNY26324.1"/>
    </source>
</evidence>
<name>A0AA96V4D9_9EURY</name>
<reference evidence="1 2" key="1">
    <citation type="submission" date="2023-07" db="EMBL/GenBank/DDBJ databases">
        <title>Closed genome sequence of Methanosarcinaceae archaeon Am2.</title>
        <authorList>
            <person name="Poehlein A."/>
            <person name="Protasov E."/>
            <person name="Platt K."/>
            <person name="Reeh H."/>
            <person name="Daniel R."/>
            <person name="Brune A."/>
        </authorList>
    </citation>
    <scope>NUCLEOTIDE SEQUENCE [LARGE SCALE GENOMIC DNA]</scope>
    <source>
        <strain evidence="1 2">Am2</strain>
    </source>
</reference>
<dbReference type="AlphaFoldDB" id="A0AA96V4D9"/>
<evidence type="ECO:0000313" key="2">
    <source>
        <dbReference type="Proteomes" id="UP001304970"/>
    </source>
</evidence>
<dbReference type="EMBL" id="CP131061">
    <property type="protein sequence ID" value="WNY26324.1"/>
    <property type="molecule type" value="Genomic_DNA"/>
</dbReference>
<accession>A0AA96V4D9</accession>
<proteinExistence type="predicted"/>
<dbReference type="Proteomes" id="UP001304970">
    <property type="component" value="Chromosome"/>
</dbReference>
<dbReference type="InterPro" id="IPR043128">
    <property type="entry name" value="Rev_trsase/Diguanyl_cyclase"/>
</dbReference>
<keyword evidence="2" id="KW-1185">Reference proteome</keyword>
<organism evidence="1 2">
    <name type="scientific">Methanolapillus ohkumae</name>
    <dbReference type="NCBI Taxonomy" id="3028298"/>
    <lineage>
        <taxon>Archaea</taxon>
        <taxon>Methanobacteriati</taxon>
        <taxon>Methanobacteriota</taxon>
        <taxon>Stenosarchaea group</taxon>
        <taxon>Methanomicrobia</taxon>
        <taxon>Methanosarcinales</taxon>
        <taxon>Methanosarcinaceae</taxon>
        <taxon>Methanolapillus</taxon>
    </lineage>
</organism>
<dbReference type="Gene3D" id="3.30.70.270">
    <property type="match status" value="1"/>
</dbReference>
<protein>
    <submittedName>
        <fullName evidence="1">Uncharacterized protein</fullName>
    </submittedName>
</protein>